<keyword evidence="3" id="KW-0805">Transcription regulation</keyword>
<dbReference type="GO" id="GO:0006367">
    <property type="term" value="P:transcription initiation at RNA polymerase II promoter"/>
    <property type="evidence" value="ECO:0007669"/>
    <property type="project" value="TreeGrafter"/>
</dbReference>
<evidence type="ECO:0000256" key="3">
    <source>
        <dbReference type="ARBA" id="ARBA00023015"/>
    </source>
</evidence>
<reference evidence="9" key="1">
    <citation type="submission" date="2021-01" db="EMBL/GenBank/DDBJ databases">
        <title>Adiantum capillus-veneris genome.</title>
        <authorList>
            <person name="Fang Y."/>
            <person name="Liao Q."/>
        </authorList>
    </citation>
    <scope>NUCLEOTIDE SEQUENCE</scope>
    <source>
        <strain evidence="9">H3</strain>
        <tissue evidence="9">Leaf</tissue>
    </source>
</reference>
<proteinExistence type="inferred from homology"/>
<dbReference type="PANTHER" id="PTHR15138">
    <property type="entry name" value="TRANSCRIPTION INITIATION FACTOR TFIID SUBUNIT 4"/>
    <property type="match status" value="1"/>
</dbReference>
<evidence type="ECO:0000256" key="2">
    <source>
        <dbReference type="ARBA" id="ARBA00006178"/>
    </source>
</evidence>
<evidence type="ECO:0000256" key="6">
    <source>
        <dbReference type="SAM" id="MobiDB-lite"/>
    </source>
</evidence>
<feature type="compositionally biased region" description="Basic and acidic residues" evidence="6">
    <location>
        <begin position="151"/>
        <end position="189"/>
    </location>
</feature>
<dbReference type="PANTHER" id="PTHR15138:SF14">
    <property type="entry name" value="TRANSCRIPTION INITIATION FACTOR TFIID SUBUNIT 4"/>
    <property type="match status" value="1"/>
</dbReference>
<accession>A0A9D4UAX1</accession>
<dbReference type="Proteomes" id="UP000886520">
    <property type="component" value="Chromosome 21"/>
</dbReference>
<dbReference type="GO" id="GO:0003677">
    <property type="term" value="F:DNA binding"/>
    <property type="evidence" value="ECO:0007669"/>
    <property type="project" value="TreeGrafter"/>
</dbReference>
<keyword evidence="4" id="KW-0804">Transcription</keyword>
<dbReference type="InterPro" id="IPR007900">
    <property type="entry name" value="TAF4_C"/>
</dbReference>
<evidence type="ECO:0000256" key="5">
    <source>
        <dbReference type="ARBA" id="ARBA00023242"/>
    </source>
</evidence>
<dbReference type="GO" id="GO:0016251">
    <property type="term" value="F:RNA polymerase II general transcription initiation factor activity"/>
    <property type="evidence" value="ECO:0007669"/>
    <property type="project" value="TreeGrafter"/>
</dbReference>
<name>A0A9D4UAX1_ADICA</name>
<dbReference type="AlphaFoldDB" id="A0A9D4UAX1"/>
<dbReference type="CDD" id="cd08045">
    <property type="entry name" value="HFD_TAF4"/>
    <property type="match status" value="1"/>
</dbReference>
<dbReference type="InterPro" id="IPR045144">
    <property type="entry name" value="TAF4"/>
</dbReference>
<feature type="domain" description="Transcription initiation factor TFIID component TAF4 C-terminal" evidence="7">
    <location>
        <begin position="33"/>
        <end position="276"/>
    </location>
</feature>
<organism evidence="9 10">
    <name type="scientific">Adiantum capillus-veneris</name>
    <name type="common">Maidenhair fern</name>
    <dbReference type="NCBI Taxonomy" id="13818"/>
    <lineage>
        <taxon>Eukaryota</taxon>
        <taxon>Viridiplantae</taxon>
        <taxon>Streptophyta</taxon>
        <taxon>Embryophyta</taxon>
        <taxon>Tracheophyta</taxon>
        <taxon>Polypodiopsida</taxon>
        <taxon>Polypodiidae</taxon>
        <taxon>Polypodiales</taxon>
        <taxon>Pteridineae</taxon>
        <taxon>Pteridaceae</taxon>
        <taxon>Vittarioideae</taxon>
        <taxon>Adiantum</taxon>
    </lineage>
</organism>
<dbReference type="Pfam" id="PF05236">
    <property type="entry name" value="TAF4"/>
    <property type="match status" value="1"/>
</dbReference>
<evidence type="ECO:0000313" key="8">
    <source>
        <dbReference type="EMBL" id="KAI5063134.1"/>
    </source>
</evidence>
<keyword evidence="5" id="KW-0539">Nucleus</keyword>
<evidence type="ECO:0000313" key="9">
    <source>
        <dbReference type="EMBL" id="KAI5063661.1"/>
    </source>
</evidence>
<evidence type="ECO:0000259" key="7">
    <source>
        <dbReference type="Pfam" id="PF05236"/>
    </source>
</evidence>
<dbReference type="EMBL" id="JABFUD020000021">
    <property type="protein sequence ID" value="KAI5063134.1"/>
    <property type="molecule type" value="Genomic_DNA"/>
</dbReference>
<evidence type="ECO:0000256" key="4">
    <source>
        <dbReference type="ARBA" id="ARBA00023163"/>
    </source>
</evidence>
<evidence type="ECO:0000256" key="1">
    <source>
        <dbReference type="ARBA" id="ARBA00004123"/>
    </source>
</evidence>
<comment type="similarity">
    <text evidence="2">Belongs to the TAF4 family.</text>
</comment>
<dbReference type="EMBL" id="JABFUD020000021">
    <property type="protein sequence ID" value="KAI5063661.1"/>
    <property type="molecule type" value="Genomic_DNA"/>
</dbReference>
<evidence type="ECO:0000313" key="10">
    <source>
        <dbReference type="Proteomes" id="UP000886520"/>
    </source>
</evidence>
<gene>
    <name evidence="8" type="ORF">GOP47_0021681</name>
    <name evidence="9" type="ORF">GOP47_0022208</name>
</gene>
<comment type="caution">
    <text evidence="9">The sequence shown here is derived from an EMBL/GenBank/DDBJ whole genome shotgun (WGS) entry which is preliminary data.</text>
</comment>
<dbReference type="GO" id="GO:0005669">
    <property type="term" value="C:transcription factor TFIID complex"/>
    <property type="evidence" value="ECO:0007669"/>
    <property type="project" value="InterPro"/>
</dbReference>
<protein>
    <recommendedName>
        <fullName evidence="7">Transcription initiation factor TFIID component TAF4 C-terminal domain-containing protein</fullName>
    </recommendedName>
</protein>
<sequence length="289" mass="32672">MTNAVTNIDNFSHAEPARKKMKVGVDQTFDQIGDILAASGVSQEEEERYLLPLLKVKRESFKHQNEDKMLLEKGLLHQKVVGIAKTCNISIEKEDVELCLSLSLEEFLRAIVCKLISCSNQRQGTAKENQQVVVTSDIRNQIALSRKMAREAFDAKQGSTKEAETHQKENEGQKGKKKEKEPAVGRDKPLSNQMESMLTKWTVMAEQGRLKRGMDAGIRQNQVKGLQKDVEADMRRQPGFQDQVSKEQRQKPIIINDLTSVLENYSCTAKSELLYKFFLRSGTKSNGEV</sequence>
<dbReference type="OrthoDB" id="21060at2759"/>
<comment type="subcellular location">
    <subcellularLocation>
        <location evidence="1">Nucleus</location>
    </subcellularLocation>
</comment>
<feature type="region of interest" description="Disordered" evidence="6">
    <location>
        <begin position="151"/>
        <end position="190"/>
    </location>
</feature>
<keyword evidence="10" id="KW-1185">Reference proteome</keyword>